<dbReference type="EMBL" id="GGEC01073107">
    <property type="protein sequence ID" value="MBX53591.1"/>
    <property type="molecule type" value="Transcribed_RNA"/>
</dbReference>
<dbReference type="AlphaFoldDB" id="A0A2P2PFX0"/>
<name>A0A2P2PFX0_RHIMU</name>
<evidence type="ECO:0000313" key="1">
    <source>
        <dbReference type="EMBL" id="MBX53591.1"/>
    </source>
</evidence>
<protein>
    <submittedName>
        <fullName evidence="1">Uncharacterized protein</fullName>
    </submittedName>
</protein>
<sequence>MFRCFMRPLEKSLGEGWTYGILKNLGNRFGFKLHKFS</sequence>
<proteinExistence type="predicted"/>
<reference evidence="1" key="1">
    <citation type="submission" date="2018-02" db="EMBL/GenBank/DDBJ databases">
        <title>Rhizophora mucronata_Transcriptome.</title>
        <authorList>
            <person name="Meera S.P."/>
            <person name="Sreeshan A."/>
            <person name="Augustine A."/>
        </authorList>
    </citation>
    <scope>NUCLEOTIDE SEQUENCE</scope>
    <source>
        <tissue evidence="1">Leaf</tissue>
    </source>
</reference>
<organism evidence="1">
    <name type="scientific">Rhizophora mucronata</name>
    <name type="common">Asiatic mangrove</name>
    <dbReference type="NCBI Taxonomy" id="61149"/>
    <lineage>
        <taxon>Eukaryota</taxon>
        <taxon>Viridiplantae</taxon>
        <taxon>Streptophyta</taxon>
        <taxon>Embryophyta</taxon>
        <taxon>Tracheophyta</taxon>
        <taxon>Spermatophyta</taxon>
        <taxon>Magnoliopsida</taxon>
        <taxon>eudicotyledons</taxon>
        <taxon>Gunneridae</taxon>
        <taxon>Pentapetalae</taxon>
        <taxon>rosids</taxon>
        <taxon>fabids</taxon>
        <taxon>Malpighiales</taxon>
        <taxon>Rhizophoraceae</taxon>
        <taxon>Rhizophora</taxon>
    </lineage>
</organism>
<accession>A0A2P2PFX0</accession>